<gene>
    <name evidence="1" type="ORF">TorRG33x02_091630</name>
</gene>
<dbReference type="Proteomes" id="UP000237000">
    <property type="component" value="Unassembled WGS sequence"/>
</dbReference>
<proteinExistence type="predicted"/>
<dbReference type="AlphaFoldDB" id="A0A2P5FAZ9"/>
<accession>A0A2P5FAZ9</accession>
<comment type="caution">
    <text evidence="1">The sequence shown here is derived from an EMBL/GenBank/DDBJ whole genome shotgun (WGS) entry which is preliminary data.</text>
</comment>
<organism evidence="1 2">
    <name type="scientific">Trema orientale</name>
    <name type="common">Charcoal tree</name>
    <name type="synonym">Celtis orientalis</name>
    <dbReference type="NCBI Taxonomy" id="63057"/>
    <lineage>
        <taxon>Eukaryota</taxon>
        <taxon>Viridiplantae</taxon>
        <taxon>Streptophyta</taxon>
        <taxon>Embryophyta</taxon>
        <taxon>Tracheophyta</taxon>
        <taxon>Spermatophyta</taxon>
        <taxon>Magnoliopsida</taxon>
        <taxon>eudicotyledons</taxon>
        <taxon>Gunneridae</taxon>
        <taxon>Pentapetalae</taxon>
        <taxon>rosids</taxon>
        <taxon>fabids</taxon>
        <taxon>Rosales</taxon>
        <taxon>Cannabaceae</taxon>
        <taxon>Trema</taxon>
    </lineage>
</organism>
<sequence length="67" mass="7695">MQPIRCNQPHTLEVLLIYIVEEIVGLKIDTQRVVLEWCLYSRKTLLPDDHIQRIVVHEISSGVAKGS</sequence>
<evidence type="ECO:0000313" key="1">
    <source>
        <dbReference type="EMBL" id="PON94964.1"/>
    </source>
</evidence>
<dbReference type="InParanoid" id="A0A2P5FAZ9"/>
<evidence type="ECO:0000313" key="2">
    <source>
        <dbReference type="Proteomes" id="UP000237000"/>
    </source>
</evidence>
<protein>
    <submittedName>
        <fullName evidence="1">Uncharacterized protein</fullName>
    </submittedName>
</protein>
<dbReference type="EMBL" id="JXTC01000047">
    <property type="protein sequence ID" value="PON94964.1"/>
    <property type="molecule type" value="Genomic_DNA"/>
</dbReference>
<reference evidence="2" key="1">
    <citation type="submission" date="2016-06" db="EMBL/GenBank/DDBJ databases">
        <title>Parallel loss of symbiosis genes in relatives of nitrogen-fixing non-legume Parasponia.</title>
        <authorList>
            <person name="Van Velzen R."/>
            <person name="Holmer R."/>
            <person name="Bu F."/>
            <person name="Rutten L."/>
            <person name="Van Zeijl A."/>
            <person name="Liu W."/>
            <person name="Santuari L."/>
            <person name="Cao Q."/>
            <person name="Sharma T."/>
            <person name="Shen D."/>
            <person name="Roswanjaya Y."/>
            <person name="Wardhani T."/>
            <person name="Kalhor M.S."/>
            <person name="Jansen J."/>
            <person name="Van den Hoogen J."/>
            <person name="Gungor B."/>
            <person name="Hartog M."/>
            <person name="Hontelez J."/>
            <person name="Verver J."/>
            <person name="Yang W.-C."/>
            <person name="Schijlen E."/>
            <person name="Repin R."/>
            <person name="Schilthuizen M."/>
            <person name="Schranz E."/>
            <person name="Heidstra R."/>
            <person name="Miyata K."/>
            <person name="Fedorova E."/>
            <person name="Kohlen W."/>
            <person name="Bisseling T."/>
            <person name="Smit S."/>
            <person name="Geurts R."/>
        </authorList>
    </citation>
    <scope>NUCLEOTIDE SEQUENCE [LARGE SCALE GENOMIC DNA]</scope>
    <source>
        <strain evidence="2">cv. RG33-2</strain>
    </source>
</reference>
<name>A0A2P5FAZ9_TREOI</name>
<keyword evidence="2" id="KW-1185">Reference proteome</keyword>